<evidence type="ECO:0000313" key="1">
    <source>
        <dbReference type="EMBL" id="GBM15757.1"/>
    </source>
</evidence>
<evidence type="ECO:0000313" key="2">
    <source>
        <dbReference type="Proteomes" id="UP000499080"/>
    </source>
</evidence>
<organism evidence="1 2">
    <name type="scientific">Araneus ventricosus</name>
    <name type="common">Orbweaver spider</name>
    <name type="synonym">Epeira ventricosa</name>
    <dbReference type="NCBI Taxonomy" id="182803"/>
    <lineage>
        <taxon>Eukaryota</taxon>
        <taxon>Metazoa</taxon>
        <taxon>Ecdysozoa</taxon>
        <taxon>Arthropoda</taxon>
        <taxon>Chelicerata</taxon>
        <taxon>Arachnida</taxon>
        <taxon>Araneae</taxon>
        <taxon>Araneomorphae</taxon>
        <taxon>Entelegynae</taxon>
        <taxon>Araneoidea</taxon>
        <taxon>Araneidae</taxon>
        <taxon>Araneus</taxon>
    </lineage>
</organism>
<gene>
    <name evidence="1" type="ORF">AVEN_229113_1</name>
</gene>
<accession>A0A4Y2DHY9</accession>
<dbReference type="EMBL" id="BGPR01089551">
    <property type="protein sequence ID" value="GBM15757.1"/>
    <property type="molecule type" value="Genomic_DNA"/>
</dbReference>
<sequence length="118" mass="13765">MSYPLLFKKRVRFDINTIRKYLMERNLELKSLTAPTQQQNAGYYYPEEVISIGLDAPELMTLTDNPVYGDLYRAISSHGENLGTEIFTPTTKKNAGYYYLEVSRIWRPKPARNFGLQY</sequence>
<dbReference type="AlphaFoldDB" id="A0A4Y2DHY9"/>
<protein>
    <submittedName>
        <fullName evidence="1">Uncharacterized protein</fullName>
    </submittedName>
</protein>
<keyword evidence="2" id="KW-1185">Reference proteome</keyword>
<proteinExistence type="predicted"/>
<reference evidence="1 2" key="1">
    <citation type="journal article" date="2019" name="Sci. Rep.">
        <title>Orb-weaving spider Araneus ventricosus genome elucidates the spidroin gene catalogue.</title>
        <authorList>
            <person name="Kono N."/>
            <person name="Nakamura H."/>
            <person name="Ohtoshi R."/>
            <person name="Moran D.A.P."/>
            <person name="Shinohara A."/>
            <person name="Yoshida Y."/>
            <person name="Fujiwara M."/>
            <person name="Mori M."/>
            <person name="Tomita M."/>
            <person name="Arakawa K."/>
        </authorList>
    </citation>
    <scope>NUCLEOTIDE SEQUENCE [LARGE SCALE GENOMIC DNA]</scope>
</reference>
<name>A0A4Y2DHY9_ARAVE</name>
<dbReference type="Proteomes" id="UP000499080">
    <property type="component" value="Unassembled WGS sequence"/>
</dbReference>
<comment type="caution">
    <text evidence="1">The sequence shown here is derived from an EMBL/GenBank/DDBJ whole genome shotgun (WGS) entry which is preliminary data.</text>
</comment>